<keyword evidence="4" id="KW-0963">Cytoplasm</keyword>
<dbReference type="GO" id="GO:0005737">
    <property type="term" value="C:cytoplasm"/>
    <property type="evidence" value="ECO:0007669"/>
    <property type="project" value="UniProtKB-SubCell"/>
</dbReference>
<dbReference type="InterPro" id="IPR003442">
    <property type="entry name" value="T6A_TsaE"/>
</dbReference>
<evidence type="ECO:0000256" key="9">
    <source>
        <dbReference type="ARBA" id="ARBA00022842"/>
    </source>
</evidence>
<evidence type="ECO:0000256" key="10">
    <source>
        <dbReference type="ARBA" id="ARBA00032441"/>
    </source>
</evidence>
<dbReference type="InterPro" id="IPR027417">
    <property type="entry name" value="P-loop_NTPase"/>
</dbReference>
<dbReference type="Gene3D" id="3.40.50.300">
    <property type="entry name" value="P-loop containing nucleotide triphosphate hydrolases"/>
    <property type="match status" value="1"/>
</dbReference>
<keyword evidence="7" id="KW-0547">Nucleotide-binding</keyword>
<dbReference type="OrthoDB" id="9815896at2"/>
<reference evidence="11" key="1">
    <citation type="submission" date="2019-08" db="EMBL/GenBank/DDBJ databases">
        <title>Carotenoids and Carotenoid Binding Proteins in the Halophilic Cyanobacterium Euhalothece sp. ZM00.</title>
        <authorList>
            <person name="Cho S.M."/>
            <person name="Song J.Y."/>
            <person name="Park Y.-I."/>
        </authorList>
    </citation>
    <scope>NUCLEOTIDE SEQUENCE [LARGE SCALE GENOMIC DNA]</scope>
    <source>
        <strain evidence="11">Z-M001</strain>
    </source>
</reference>
<dbReference type="GO" id="GO:0005524">
    <property type="term" value="F:ATP binding"/>
    <property type="evidence" value="ECO:0007669"/>
    <property type="project" value="UniProtKB-KW"/>
</dbReference>
<keyword evidence="5" id="KW-0819">tRNA processing</keyword>
<evidence type="ECO:0000256" key="4">
    <source>
        <dbReference type="ARBA" id="ARBA00022490"/>
    </source>
</evidence>
<dbReference type="PANTHER" id="PTHR33540:SF2">
    <property type="entry name" value="TRNA THREONYLCARBAMOYLADENOSINE BIOSYNTHESIS PROTEIN TSAE"/>
    <property type="match status" value="1"/>
</dbReference>
<accession>A0A5B8NR70</accession>
<evidence type="ECO:0000256" key="1">
    <source>
        <dbReference type="ARBA" id="ARBA00004496"/>
    </source>
</evidence>
<evidence type="ECO:0000256" key="3">
    <source>
        <dbReference type="ARBA" id="ARBA00019010"/>
    </source>
</evidence>
<keyword evidence="9" id="KW-0460">Magnesium</keyword>
<dbReference type="PANTHER" id="PTHR33540">
    <property type="entry name" value="TRNA THREONYLCARBAMOYLADENOSINE BIOSYNTHESIS PROTEIN TSAE"/>
    <property type="match status" value="1"/>
</dbReference>
<evidence type="ECO:0000313" key="12">
    <source>
        <dbReference type="Proteomes" id="UP000318453"/>
    </source>
</evidence>
<evidence type="ECO:0000256" key="8">
    <source>
        <dbReference type="ARBA" id="ARBA00022840"/>
    </source>
</evidence>
<name>A0A5B8NR70_9CHRO</name>
<evidence type="ECO:0000313" key="11">
    <source>
        <dbReference type="EMBL" id="QDZ41546.1"/>
    </source>
</evidence>
<organism evidence="11 12">
    <name type="scientific">Euhalothece natronophila Z-M001</name>
    <dbReference type="NCBI Taxonomy" id="522448"/>
    <lineage>
        <taxon>Bacteria</taxon>
        <taxon>Bacillati</taxon>
        <taxon>Cyanobacteriota</taxon>
        <taxon>Cyanophyceae</taxon>
        <taxon>Oscillatoriophycideae</taxon>
        <taxon>Chroococcales</taxon>
        <taxon>Halothecacae</taxon>
        <taxon>Halothece cluster</taxon>
        <taxon>Euhalothece</taxon>
    </lineage>
</organism>
<evidence type="ECO:0000256" key="2">
    <source>
        <dbReference type="ARBA" id="ARBA00007599"/>
    </source>
</evidence>
<keyword evidence="12" id="KW-1185">Reference proteome</keyword>
<evidence type="ECO:0000256" key="6">
    <source>
        <dbReference type="ARBA" id="ARBA00022723"/>
    </source>
</evidence>
<dbReference type="GO" id="GO:0016740">
    <property type="term" value="F:transferase activity"/>
    <property type="evidence" value="ECO:0007669"/>
    <property type="project" value="UniProtKB-KW"/>
</dbReference>
<keyword evidence="8" id="KW-0067">ATP-binding</keyword>
<evidence type="ECO:0000256" key="5">
    <source>
        <dbReference type="ARBA" id="ARBA00022694"/>
    </source>
</evidence>
<protein>
    <recommendedName>
        <fullName evidence="3">tRNA threonylcarbamoyladenosine biosynthesis protein TsaE</fullName>
    </recommendedName>
    <alternativeName>
        <fullName evidence="10">t(6)A37 threonylcarbamoyladenosine biosynthesis protein TsaE</fullName>
    </alternativeName>
</protein>
<dbReference type="EMBL" id="CP042326">
    <property type="protein sequence ID" value="QDZ41546.1"/>
    <property type="molecule type" value="Genomic_DNA"/>
</dbReference>
<keyword evidence="11" id="KW-0808">Transferase</keyword>
<dbReference type="GO" id="GO:0002949">
    <property type="term" value="P:tRNA threonylcarbamoyladenosine modification"/>
    <property type="evidence" value="ECO:0007669"/>
    <property type="project" value="InterPro"/>
</dbReference>
<dbReference type="SUPFAM" id="SSF52540">
    <property type="entry name" value="P-loop containing nucleoside triphosphate hydrolases"/>
    <property type="match status" value="1"/>
</dbReference>
<dbReference type="KEGG" id="enn:FRE64_14155"/>
<sequence length="159" mass="17662">MNITLANAEATQALGNKLGEILVPNSVILLFGELGAGKTTFVQGLGEGLGITIPIVSPTFTLVNEYQQGRLPLYHLDLYRLESPEAIAGLFPETYWEGKEVRPGITAIEWANRLPYLPESYLEVSLFQTEVARQAKIEFYPHNSEARLSIFKIIKDIAI</sequence>
<comment type="subcellular location">
    <subcellularLocation>
        <location evidence="1">Cytoplasm</location>
    </subcellularLocation>
</comment>
<proteinExistence type="inferred from homology"/>
<dbReference type="Pfam" id="PF02367">
    <property type="entry name" value="TsaE"/>
    <property type="match status" value="1"/>
</dbReference>
<dbReference type="Proteomes" id="UP000318453">
    <property type="component" value="Chromosome"/>
</dbReference>
<dbReference type="AlphaFoldDB" id="A0A5B8NR70"/>
<dbReference type="RefSeq" id="WP_146297374.1">
    <property type="nucleotide sequence ID" value="NZ_CP042326.1"/>
</dbReference>
<dbReference type="GO" id="GO:0046872">
    <property type="term" value="F:metal ion binding"/>
    <property type="evidence" value="ECO:0007669"/>
    <property type="project" value="UniProtKB-KW"/>
</dbReference>
<comment type="similarity">
    <text evidence="2">Belongs to the TsaE family.</text>
</comment>
<gene>
    <name evidence="11" type="primary">tsaE</name>
    <name evidence="11" type="ORF">FRE64_14155</name>
</gene>
<keyword evidence="6" id="KW-0479">Metal-binding</keyword>
<evidence type="ECO:0000256" key="7">
    <source>
        <dbReference type="ARBA" id="ARBA00022741"/>
    </source>
</evidence>
<dbReference type="NCBIfam" id="TIGR00150">
    <property type="entry name" value="T6A_YjeE"/>
    <property type="match status" value="1"/>
</dbReference>